<evidence type="ECO:0000313" key="2">
    <source>
        <dbReference type="Proteomes" id="UP000440367"/>
    </source>
</evidence>
<accession>A0A6A3UXH7</accession>
<sequence>MGCIASLLALGARGPGFDHRLGPCFASGPTTQSQINRAHCGEAAHDGFCFLSGAYHRLPEWAATMSGGVAARCSRFGASLSSRAVCGSSVRTLGVGLHAASVWWAIFSIWC</sequence>
<dbReference type="AlphaFoldDB" id="A0A6A3UXH7"/>
<organism evidence="1 2">
    <name type="scientific">Phytophthora fragariae</name>
    <dbReference type="NCBI Taxonomy" id="53985"/>
    <lineage>
        <taxon>Eukaryota</taxon>
        <taxon>Sar</taxon>
        <taxon>Stramenopiles</taxon>
        <taxon>Oomycota</taxon>
        <taxon>Peronosporomycetes</taxon>
        <taxon>Peronosporales</taxon>
        <taxon>Peronosporaceae</taxon>
        <taxon>Phytophthora</taxon>
    </lineage>
</organism>
<dbReference type="Proteomes" id="UP000440367">
    <property type="component" value="Unassembled WGS sequence"/>
</dbReference>
<dbReference type="EMBL" id="QXGD01010659">
    <property type="protein sequence ID" value="KAE9156789.1"/>
    <property type="molecule type" value="Genomic_DNA"/>
</dbReference>
<name>A0A6A3UXH7_9STRA</name>
<comment type="caution">
    <text evidence="1">The sequence shown here is derived from an EMBL/GenBank/DDBJ whole genome shotgun (WGS) entry which is preliminary data.</text>
</comment>
<reference evidence="1 2" key="1">
    <citation type="submission" date="2018-08" db="EMBL/GenBank/DDBJ databases">
        <title>Genomic investigation of the strawberry pathogen Phytophthora fragariae indicates pathogenicity is determined by transcriptional variation in three key races.</title>
        <authorList>
            <person name="Adams T.M."/>
            <person name="Armitage A.D."/>
            <person name="Sobczyk M.K."/>
            <person name="Bates H.J."/>
            <person name="Dunwell J.M."/>
            <person name="Nellist C.F."/>
            <person name="Harrison R.J."/>
        </authorList>
    </citation>
    <scope>NUCLEOTIDE SEQUENCE [LARGE SCALE GENOMIC DNA]</scope>
    <source>
        <strain evidence="1 2">BC-1</strain>
    </source>
</reference>
<proteinExistence type="predicted"/>
<protein>
    <submittedName>
        <fullName evidence="1">Uncharacterized protein</fullName>
    </submittedName>
</protein>
<evidence type="ECO:0000313" key="1">
    <source>
        <dbReference type="EMBL" id="KAE9156789.1"/>
    </source>
</evidence>
<gene>
    <name evidence="1" type="ORF">PF002_g33523</name>
</gene>